<feature type="domain" description="Amidohydrolase-related" evidence="2">
    <location>
        <begin position="142"/>
        <end position="387"/>
    </location>
</feature>
<evidence type="ECO:0000256" key="1">
    <source>
        <dbReference type="ARBA" id="ARBA00023239"/>
    </source>
</evidence>
<dbReference type="InterPro" id="IPR032465">
    <property type="entry name" value="ACMSD"/>
</dbReference>
<keyword evidence="4" id="KW-1185">Reference proteome</keyword>
<gene>
    <name evidence="3" type="ORF">GCM10023331_33180</name>
</gene>
<evidence type="ECO:0000259" key="2">
    <source>
        <dbReference type="Pfam" id="PF04909"/>
    </source>
</evidence>
<keyword evidence="1" id="KW-0456">Lyase</keyword>
<name>A0ABP9DKZ0_9BACT</name>
<protein>
    <submittedName>
        <fullName evidence="3">Amidohydrolase family protein</fullName>
    </submittedName>
</protein>
<dbReference type="InterPro" id="IPR032466">
    <property type="entry name" value="Metal_Hydrolase"/>
</dbReference>
<proteinExistence type="predicted"/>
<dbReference type="Pfam" id="PF04909">
    <property type="entry name" value="Amidohydro_2"/>
    <property type="match status" value="1"/>
</dbReference>
<dbReference type="EMBL" id="BAABJX010000052">
    <property type="protein sequence ID" value="GAA4845765.1"/>
    <property type="molecule type" value="Genomic_DNA"/>
</dbReference>
<comment type="caution">
    <text evidence="3">The sequence shown here is derived from an EMBL/GenBank/DDBJ whole genome shotgun (WGS) entry which is preliminary data.</text>
</comment>
<dbReference type="RefSeq" id="WP_345373822.1">
    <property type="nucleotide sequence ID" value="NZ_BAABJX010000052.1"/>
</dbReference>
<dbReference type="PANTHER" id="PTHR21240:SF28">
    <property type="entry name" value="ISO-OROTATE DECARBOXYLASE (EUROFUNG)"/>
    <property type="match status" value="1"/>
</dbReference>
<reference evidence="4" key="1">
    <citation type="journal article" date="2019" name="Int. J. Syst. Evol. Microbiol.">
        <title>The Global Catalogue of Microorganisms (GCM) 10K type strain sequencing project: providing services to taxonomists for standard genome sequencing and annotation.</title>
        <authorList>
            <consortium name="The Broad Institute Genomics Platform"/>
            <consortium name="The Broad Institute Genome Sequencing Center for Infectious Disease"/>
            <person name="Wu L."/>
            <person name="Ma J."/>
        </authorList>
    </citation>
    <scope>NUCLEOTIDE SEQUENCE [LARGE SCALE GENOMIC DNA]</scope>
    <source>
        <strain evidence="4">JCM 18326</strain>
    </source>
</reference>
<dbReference type="Proteomes" id="UP001500298">
    <property type="component" value="Unassembled WGS sequence"/>
</dbReference>
<evidence type="ECO:0000313" key="3">
    <source>
        <dbReference type="EMBL" id="GAA4845765.1"/>
    </source>
</evidence>
<dbReference type="SUPFAM" id="SSF51556">
    <property type="entry name" value="Metallo-dependent hydrolases"/>
    <property type="match status" value="1"/>
</dbReference>
<accession>A0ABP9DKZ0</accession>
<dbReference type="InterPro" id="IPR006680">
    <property type="entry name" value="Amidohydro-rel"/>
</dbReference>
<evidence type="ECO:0000313" key="4">
    <source>
        <dbReference type="Proteomes" id="UP001500298"/>
    </source>
</evidence>
<dbReference type="PANTHER" id="PTHR21240">
    <property type="entry name" value="2-AMINO-3-CARBOXYLMUCONATE-6-SEMIALDEHYDE DECARBOXYLASE"/>
    <property type="match status" value="1"/>
</dbReference>
<sequence>MNIQVIKQAILSSPLERIPEKMRTLLANELPFVDVHTHLFNYKDVPDKFLGVRFPMHANILQWTENILDAIIPWDAEDSLSLLADFIDEINSEHSEEVFQHLCSFYRDDVIFGVLTMDMSIGIEGNVMHEWEMQMEIIKQLRDKHPTRIVPFAAIDPRREDALNKFHQAFAADGPYQFAGLKIYPSLGYVPSHPRMMQMLEICEEKQIPVIAHCSGASVKASSNVLTVEYTELDQDGQQVHKSNEVVLETPQDYSDTFNDPIHWTTVLEAYPNLKLNLAHFGGADQWNAYQVSTIHDTWVDTILGFMEKYPHVYADFSYTMAFPELGAALQTMMTQNKTVRHRTLFGSDYYMLLQEGKYQRMLDDFAGKMGADYMYQIGVHNTHRFLFGIEKEVTTEKKHVLTSKKV</sequence>
<dbReference type="Gene3D" id="3.20.20.140">
    <property type="entry name" value="Metal-dependent hydrolases"/>
    <property type="match status" value="1"/>
</dbReference>
<organism evidence="3 4">
    <name type="scientific">Algivirga pacifica</name>
    <dbReference type="NCBI Taxonomy" id="1162670"/>
    <lineage>
        <taxon>Bacteria</taxon>
        <taxon>Pseudomonadati</taxon>
        <taxon>Bacteroidota</taxon>
        <taxon>Cytophagia</taxon>
        <taxon>Cytophagales</taxon>
        <taxon>Flammeovirgaceae</taxon>
        <taxon>Algivirga</taxon>
    </lineage>
</organism>